<proteinExistence type="predicted"/>
<accession>A0A1I1AUR5</accession>
<dbReference type="RefSeq" id="WP_092898143.1">
    <property type="nucleotide sequence ID" value="NZ_FOKK01000009.1"/>
</dbReference>
<dbReference type="Proteomes" id="UP000198790">
    <property type="component" value="Unassembled WGS sequence"/>
</dbReference>
<keyword evidence="1" id="KW-0732">Signal</keyword>
<evidence type="ECO:0000259" key="2">
    <source>
        <dbReference type="Pfam" id="PF06439"/>
    </source>
</evidence>
<feature type="domain" description="3-keto-alpha-glucoside-1,2-lyase/3-keto-2-hydroxy-glucal hydratase" evidence="2">
    <location>
        <begin position="46"/>
        <end position="238"/>
    </location>
</feature>
<gene>
    <name evidence="3" type="ORF">SAMN04489723_109104</name>
</gene>
<protein>
    <recommendedName>
        <fullName evidence="2">3-keto-alpha-glucoside-1,2-lyase/3-keto-2-hydroxy-glucal hydratase domain-containing protein</fullName>
    </recommendedName>
</protein>
<reference evidence="3 4" key="1">
    <citation type="submission" date="2016-10" db="EMBL/GenBank/DDBJ databases">
        <authorList>
            <person name="de Groot N.N."/>
        </authorList>
    </citation>
    <scope>NUCLEOTIDE SEQUENCE [LARGE SCALE GENOMIC DNA]</scope>
    <source>
        <strain evidence="3 4">DSM 23399</strain>
    </source>
</reference>
<dbReference type="GO" id="GO:0016787">
    <property type="term" value="F:hydrolase activity"/>
    <property type="evidence" value="ECO:0007669"/>
    <property type="project" value="InterPro"/>
</dbReference>
<sequence length="625" mass="69009">MNKQIFLICCCLFIKTIASVAQESPIPFEVLPLQNLSEFQPTSGNWTIVKDVFYDLNDGASKITNGAGILLNTLDKGENQPIKSSFEHGDIELELDFMMPKGSNSGIYLQGRYEVQLFDSWAVKNPKYSDAGAIYQRWDESRGVAREGYEGHPPLVNVSRAPGLWQSLRIVFRAPRFDSQGKKVSNAKFISVHQNGVLVQKNIDVTGPTQASFFEDEQAMGPLVIQGDHGGVAIRNIKYKTYGAETVTLTEMKLTYYDSIKTINDFAKANPKGKMDIDVLAHLAPATRNEFSGTIVGTLTVPSDGEYFFNLNLAWVPDDTPPGVINGAGKFFIDDKEVVYVDGVTGKANGSTQLTAGVQKIKLNYFKTFGHWYAPSNDITLVVEGNGVARTALNVPMRGSNQAGQIAVKVADKAVMQRGFIMHHGEKRTHTIAVGEPGGANYAIDLSRGVLLNVWRGDFVETTPMWYGRGETQLMLPLGNVIEFGGKPTLAILPNKDSAWPDEIAGFEYTEYEVLKNGDPVILYKMPGVTIRETFETSDLGKKLVHSLSVTAEDESKQLYCLVAQASKIEKLPNGLYAIDDKSYYIEFEKRTSPIVRTTSDGSQELILTVKLNDNMGKVTYSIVW</sequence>
<evidence type="ECO:0000313" key="4">
    <source>
        <dbReference type="Proteomes" id="UP000198790"/>
    </source>
</evidence>
<name>A0A1I1AUR5_9BACT</name>
<dbReference type="InterPro" id="IPR010496">
    <property type="entry name" value="AL/BT2_dom"/>
</dbReference>
<dbReference type="AlphaFoldDB" id="A0A1I1AUR5"/>
<dbReference type="STRING" id="237018.SAMN04489723_109104"/>
<organism evidence="3 4">
    <name type="scientific">Algoriphagus aquimarinus</name>
    <dbReference type="NCBI Taxonomy" id="237018"/>
    <lineage>
        <taxon>Bacteria</taxon>
        <taxon>Pseudomonadati</taxon>
        <taxon>Bacteroidota</taxon>
        <taxon>Cytophagia</taxon>
        <taxon>Cytophagales</taxon>
        <taxon>Cyclobacteriaceae</taxon>
        <taxon>Algoriphagus</taxon>
    </lineage>
</organism>
<dbReference type="Gene3D" id="2.60.120.560">
    <property type="entry name" value="Exo-inulinase, domain 1"/>
    <property type="match status" value="1"/>
</dbReference>
<feature type="signal peptide" evidence="1">
    <location>
        <begin position="1"/>
        <end position="21"/>
    </location>
</feature>
<feature type="chain" id="PRO_5011767003" description="3-keto-alpha-glucoside-1,2-lyase/3-keto-2-hydroxy-glucal hydratase domain-containing protein" evidence="1">
    <location>
        <begin position="22"/>
        <end position="625"/>
    </location>
</feature>
<dbReference type="Pfam" id="PF06439">
    <property type="entry name" value="3keto-disac_hyd"/>
    <property type="match status" value="1"/>
</dbReference>
<evidence type="ECO:0000313" key="3">
    <source>
        <dbReference type="EMBL" id="SFB41136.1"/>
    </source>
</evidence>
<keyword evidence="4" id="KW-1185">Reference proteome</keyword>
<dbReference type="OrthoDB" id="938897at2"/>
<evidence type="ECO:0000256" key="1">
    <source>
        <dbReference type="SAM" id="SignalP"/>
    </source>
</evidence>
<dbReference type="EMBL" id="FOKK01000009">
    <property type="protein sequence ID" value="SFB41136.1"/>
    <property type="molecule type" value="Genomic_DNA"/>
</dbReference>